<evidence type="ECO:0000313" key="14">
    <source>
        <dbReference type="Proteomes" id="UP000295361"/>
    </source>
</evidence>
<evidence type="ECO:0000256" key="8">
    <source>
        <dbReference type="PIRNR" id="PIRNR001084"/>
    </source>
</evidence>
<dbReference type="SUPFAM" id="SSF51445">
    <property type="entry name" value="(Trans)glycosidases"/>
    <property type="match status" value="1"/>
</dbReference>
<gene>
    <name evidence="13" type="ORF">DES47_11682</name>
</gene>
<protein>
    <recommendedName>
        <fullName evidence="3 8">Beta-galactosidase</fullName>
        <shortName evidence="8">Beta-gal</shortName>
        <ecNumber evidence="3 8">3.2.1.23</ecNumber>
    </recommendedName>
</protein>
<dbReference type="CDD" id="cd03143">
    <property type="entry name" value="A4_beta-galactosidase_middle_domain"/>
    <property type="match status" value="1"/>
</dbReference>
<feature type="binding site" evidence="10">
    <location>
        <position position="141"/>
    </location>
    <ligand>
        <name>substrate</name>
    </ligand>
</feature>
<dbReference type="Gene3D" id="3.20.20.80">
    <property type="entry name" value="Glycosidases"/>
    <property type="match status" value="1"/>
</dbReference>
<evidence type="ECO:0000256" key="2">
    <source>
        <dbReference type="ARBA" id="ARBA00005940"/>
    </source>
</evidence>
<dbReference type="SUPFAM" id="SSF51011">
    <property type="entry name" value="Glycosyl hydrolase domain"/>
    <property type="match status" value="1"/>
</dbReference>
<organism evidence="13 14">
    <name type="scientific">Roseateles toxinivorans</name>
    <dbReference type="NCBI Taxonomy" id="270368"/>
    <lineage>
        <taxon>Bacteria</taxon>
        <taxon>Pseudomonadati</taxon>
        <taxon>Pseudomonadota</taxon>
        <taxon>Betaproteobacteria</taxon>
        <taxon>Burkholderiales</taxon>
        <taxon>Sphaerotilaceae</taxon>
        <taxon>Roseateles</taxon>
    </lineage>
</organism>
<evidence type="ECO:0000313" key="13">
    <source>
        <dbReference type="EMBL" id="TDP60481.1"/>
    </source>
</evidence>
<dbReference type="GO" id="GO:0005975">
    <property type="term" value="P:carbohydrate metabolic process"/>
    <property type="evidence" value="ECO:0007669"/>
    <property type="project" value="InterPro"/>
</dbReference>
<keyword evidence="7 8" id="KW-0326">Glycosidase</keyword>
<dbReference type="InterPro" id="IPR013780">
    <property type="entry name" value="Glyco_hydro_b"/>
</dbReference>
<dbReference type="Pfam" id="PF08532">
    <property type="entry name" value="Glyco_hydro_42M"/>
    <property type="match status" value="1"/>
</dbReference>
<evidence type="ECO:0000256" key="3">
    <source>
        <dbReference type="ARBA" id="ARBA00012756"/>
    </source>
</evidence>
<name>A0A4R6QDE9_9BURK</name>
<evidence type="ECO:0000256" key="10">
    <source>
        <dbReference type="PIRSR" id="PIRSR001084-2"/>
    </source>
</evidence>
<dbReference type="InterPro" id="IPR013529">
    <property type="entry name" value="Glyco_hydro_42_N"/>
</dbReference>
<evidence type="ECO:0000256" key="9">
    <source>
        <dbReference type="PIRSR" id="PIRSR001084-1"/>
    </source>
</evidence>
<comment type="caution">
    <text evidence="13">The sequence shown here is derived from an EMBL/GenBank/DDBJ whole genome shotgun (WGS) entry which is preliminary data.</text>
</comment>
<keyword evidence="5 8" id="KW-0378">Hydrolase</keyword>
<keyword evidence="14" id="KW-1185">Reference proteome</keyword>
<dbReference type="RefSeq" id="WP_133703969.1">
    <property type="nucleotide sequence ID" value="NZ_SNXS01000016.1"/>
</dbReference>
<dbReference type="PIRSF" id="PIRSF001084">
    <property type="entry name" value="B-galactosidase"/>
    <property type="match status" value="1"/>
</dbReference>
<dbReference type="InterPro" id="IPR017853">
    <property type="entry name" value="GH"/>
</dbReference>
<dbReference type="AlphaFoldDB" id="A0A4R6QDE9"/>
<feature type="binding site" evidence="10">
    <location>
        <position position="321"/>
    </location>
    <ligand>
        <name>substrate</name>
    </ligand>
</feature>
<evidence type="ECO:0000256" key="7">
    <source>
        <dbReference type="ARBA" id="ARBA00023295"/>
    </source>
</evidence>
<keyword evidence="6" id="KW-0862">Zinc</keyword>
<feature type="active site" description="Proton donor" evidence="9">
    <location>
        <position position="142"/>
    </location>
</feature>
<accession>A0A4R6QDE9</accession>
<dbReference type="PANTHER" id="PTHR36447:SF2">
    <property type="entry name" value="BETA-GALACTOSIDASE YESZ"/>
    <property type="match status" value="1"/>
</dbReference>
<dbReference type="Gene3D" id="3.40.50.880">
    <property type="match status" value="1"/>
</dbReference>
<dbReference type="GO" id="GO:0004565">
    <property type="term" value="F:beta-galactosidase activity"/>
    <property type="evidence" value="ECO:0007669"/>
    <property type="project" value="UniProtKB-EC"/>
</dbReference>
<dbReference type="InterPro" id="IPR003476">
    <property type="entry name" value="Glyco_hydro_42"/>
</dbReference>
<dbReference type="GO" id="GO:0009341">
    <property type="term" value="C:beta-galactosidase complex"/>
    <property type="evidence" value="ECO:0007669"/>
    <property type="project" value="InterPro"/>
</dbReference>
<comment type="catalytic activity">
    <reaction evidence="1 8">
        <text>Hydrolysis of terminal non-reducing beta-D-galactose residues in beta-D-galactosides.</text>
        <dbReference type="EC" id="3.2.1.23"/>
    </reaction>
</comment>
<feature type="domain" description="Beta-galactosidase trimerisation" evidence="12">
    <location>
        <begin position="399"/>
        <end position="591"/>
    </location>
</feature>
<dbReference type="SUPFAM" id="SSF52317">
    <property type="entry name" value="Class I glutamine amidotransferase-like"/>
    <property type="match status" value="1"/>
</dbReference>
<evidence type="ECO:0000259" key="11">
    <source>
        <dbReference type="Pfam" id="PF02449"/>
    </source>
</evidence>
<evidence type="ECO:0000256" key="5">
    <source>
        <dbReference type="ARBA" id="ARBA00022801"/>
    </source>
</evidence>
<evidence type="ECO:0000259" key="12">
    <source>
        <dbReference type="Pfam" id="PF08532"/>
    </source>
</evidence>
<keyword evidence="4" id="KW-0479">Metal-binding</keyword>
<dbReference type="EMBL" id="SNXS01000016">
    <property type="protein sequence ID" value="TDP60481.1"/>
    <property type="molecule type" value="Genomic_DNA"/>
</dbReference>
<reference evidence="13 14" key="1">
    <citation type="submission" date="2019-03" db="EMBL/GenBank/DDBJ databases">
        <title>Genomic Encyclopedia of Type Strains, Phase IV (KMG-IV): sequencing the most valuable type-strain genomes for metagenomic binning, comparative biology and taxonomic classification.</title>
        <authorList>
            <person name="Goeker M."/>
        </authorList>
    </citation>
    <scope>NUCLEOTIDE SEQUENCE [LARGE SCALE GENOMIC DNA]</scope>
    <source>
        <strain evidence="13 14">DSM 16998</strain>
    </source>
</reference>
<evidence type="ECO:0000256" key="1">
    <source>
        <dbReference type="ARBA" id="ARBA00001412"/>
    </source>
</evidence>
<dbReference type="Pfam" id="PF02449">
    <property type="entry name" value="Glyco_hydro_42"/>
    <property type="match status" value="1"/>
</dbReference>
<evidence type="ECO:0000256" key="4">
    <source>
        <dbReference type="ARBA" id="ARBA00022723"/>
    </source>
</evidence>
<dbReference type="InterPro" id="IPR029062">
    <property type="entry name" value="Class_I_gatase-like"/>
</dbReference>
<dbReference type="GO" id="GO:0046872">
    <property type="term" value="F:metal ion binding"/>
    <property type="evidence" value="ECO:0007669"/>
    <property type="project" value="UniProtKB-KW"/>
</dbReference>
<dbReference type="Proteomes" id="UP000295361">
    <property type="component" value="Unassembled WGS sequence"/>
</dbReference>
<feature type="active site" description="Nucleophile" evidence="9">
    <location>
        <position position="313"/>
    </location>
</feature>
<proteinExistence type="inferred from homology"/>
<feature type="binding site" evidence="10">
    <location>
        <position position="103"/>
    </location>
    <ligand>
        <name>substrate</name>
    </ligand>
</feature>
<evidence type="ECO:0000256" key="6">
    <source>
        <dbReference type="ARBA" id="ARBA00022833"/>
    </source>
</evidence>
<dbReference type="EC" id="3.2.1.23" evidence="3 8"/>
<dbReference type="InParanoid" id="A0A4R6QDE9"/>
<dbReference type="InterPro" id="IPR013738">
    <property type="entry name" value="Beta_galactosidase_Trimer"/>
</dbReference>
<comment type="similarity">
    <text evidence="2 8">Belongs to the glycosyl hydrolase 42 family.</text>
</comment>
<dbReference type="PANTHER" id="PTHR36447">
    <property type="entry name" value="BETA-GALACTOSIDASE GANA"/>
    <property type="match status" value="1"/>
</dbReference>
<feature type="domain" description="Glycoside hydrolase family 42 N-terminal" evidence="11">
    <location>
        <begin position="6"/>
        <end position="388"/>
    </location>
</feature>
<sequence length="649" mass="72899">MRLGVCYYPEQWPEAWWAEDARQMAALGVRLVRIGEFSWSRVEPQPGMFEWGWLDRAVQVLADAGLQLVMCTPTATPPKWLVDLDPDMLAVGEDGRQRRFGSRRHYDFSSDRYLAQAARITRAFAERYGRHPAVVAWQTDNEYGCHDTVVSHSPQAVQRFRGWLQQRYGDVAALNQAWGNVFWSQDYSNFDEIDSPTGTVTEANPAHRLDYRRFASDEVLRFNRAQCQILRCHSPGRVLVHNFMQLFTGFDHHAVASDLDVASWDSYPLGALEMFWFDADDKQRWLRTGHPDFAAFHHDLYRGMSRLPFWVMEQQPGPVNWANWNPAPAPGMVRLWTWEAFAHGADVVSYFRWRQAPFGQEQMHAGLQTPDCRLDVGGAEAAAVAAELALVPTEPTRPAQVALVFDYASLWLLDIQPQGADYNGLRLTYEAYCALRSLGFDVDIVPPGANLNGYSLVVLPSMPLVSDALLSTLQSTSAQVVLYPRTGSKTDAVSIPEGLPPGSLRQLINLRVTRVESLRPGVTDTVLLKGSRHSSTRWRETLDAGPNVTTLAQYSDGQAAVVRQGRTRYLAGWFSAELQRQVIEDAAIDAGMAPVRLPQGLRIRRRGDLLFAFNYNAHPITLAVPEADWLLGDSTLPAHGLGLARRRTP</sequence>
<dbReference type="OrthoDB" id="9800974at2"/>
<dbReference type="Gene3D" id="2.60.40.1180">
    <property type="entry name" value="Golgi alpha-mannosidase II"/>
    <property type="match status" value="1"/>
</dbReference>